<proteinExistence type="predicted"/>
<dbReference type="EMBL" id="JACEMZ010000023">
    <property type="protein sequence ID" value="MBA4452430.1"/>
    <property type="molecule type" value="Genomic_DNA"/>
</dbReference>
<evidence type="ECO:0000313" key="1">
    <source>
        <dbReference type="EMBL" id="MBA4452430.1"/>
    </source>
</evidence>
<protein>
    <submittedName>
        <fullName evidence="1">Uncharacterized protein</fullName>
    </submittedName>
</protein>
<gene>
    <name evidence="1" type="ORF">H2B03_04565</name>
</gene>
<evidence type="ECO:0000313" key="2">
    <source>
        <dbReference type="Proteomes" id="UP000559653"/>
    </source>
</evidence>
<comment type="caution">
    <text evidence="1">The sequence shown here is derived from an EMBL/GenBank/DDBJ whole genome shotgun (WGS) entry which is preliminary data.</text>
</comment>
<reference evidence="1 2" key="1">
    <citation type="journal article" date="2020" name="Appl. Environ. Microbiol.">
        <title>Genomic Characteristics of a Novel Species of Ammonia-Oxidizing Archaea from the Jiulong River Estuary.</title>
        <authorList>
            <person name="Zou D."/>
            <person name="Wan R."/>
            <person name="Han L."/>
            <person name="Xu M.N."/>
            <person name="Liu Y."/>
            <person name="Liu H."/>
            <person name="Kao S.J."/>
            <person name="Li M."/>
        </authorList>
    </citation>
    <scope>NUCLEOTIDE SEQUENCE [LARGE SCALE GENOMIC DNA]</scope>
    <source>
        <strain evidence="1">W1bin1</strain>
    </source>
</reference>
<name>A0AC60VYD4_9ARCH</name>
<sequence length="116" mass="13686">MNRIGLIEGYDPERTRKALDLLLRDRNTEFQGLAESMGIPTNSEEWEVIILKFCLDFEQCFDIWTGAEEPDQTKTYKCMTIMREIAKGKKTVTEISHIQNVAYNLYKEFHNIYQRT</sequence>
<dbReference type="Proteomes" id="UP000559653">
    <property type="component" value="Unassembled WGS sequence"/>
</dbReference>
<organism evidence="1 2">
    <name type="scientific">Candidatus Nitrosomaritimum aestuariumsis</name>
    <dbReference type="NCBI Taxonomy" id="3342354"/>
    <lineage>
        <taxon>Archaea</taxon>
        <taxon>Nitrososphaerota</taxon>
        <taxon>Nitrososphaeria</taxon>
        <taxon>Nitrosopumilales</taxon>
        <taxon>Nitrosopumilaceae</taxon>
        <taxon>Candidatus Nitrosomaritimum</taxon>
    </lineage>
</organism>
<accession>A0AC60VYD4</accession>